<sequence length="299" mass="33045">MDRLHLMSVYVAVVEAEGFAGGARKLHMSPPAVTRAVAALEERLGVKLLNRTTRYVRMTEAGQKYYEDAKRIIALAYEADDAVLGINAEPRGQLTVTASVLFGRLFIMPGIVEYLRRYPAVEVNALFVDRVVNMLEEGVDVAVRIAELPDSSYRALRVGSVRRVLCASPEYLADHGIPQTPDDLLKHRIIFARGLNPNNEMRFQCDGQVQTVKLQPILSVSDNDSAASAAMAGLGITRLLNYQIAEPLRTGKLKILLGEFESPPVPVHILHREGRQSSAKIRSFVDLTASRLRAELSLN</sequence>
<keyword evidence="3" id="KW-0238">DNA-binding</keyword>
<dbReference type="SUPFAM" id="SSF46785">
    <property type="entry name" value="Winged helix' DNA-binding domain"/>
    <property type="match status" value="1"/>
</dbReference>
<dbReference type="Gene3D" id="3.40.190.290">
    <property type="match status" value="1"/>
</dbReference>
<dbReference type="KEGG" id="mdn:JT25_003375"/>
<evidence type="ECO:0000256" key="4">
    <source>
        <dbReference type="ARBA" id="ARBA00023163"/>
    </source>
</evidence>
<protein>
    <submittedName>
        <fullName evidence="6">LysR family transcriptional regulator</fullName>
    </submittedName>
</protein>
<reference evidence="6 7" key="1">
    <citation type="journal article" date="2015" name="Environ. Microbiol.">
        <title>Methane oxidation coupled to nitrate reduction under hypoxia by the Gammaproteobacterium Methylomonas denitrificans, sp. nov. type strain FJG1.</title>
        <authorList>
            <person name="Kits K.D."/>
            <person name="Klotz M.G."/>
            <person name="Stein L.Y."/>
        </authorList>
    </citation>
    <scope>NUCLEOTIDE SEQUENCE [LARGE SCALE GENOMIC DNA]</scope>
    <source>
        <strain evidence="6 7">FJG1</strain>
    </source>
</reference>
<dbReference type="Pfam" id="PF00126">
    <property type="entry name" value="HTH_1"/>
    <property type="match status" value="1"/>
</dbReference>
<gene>
    <name evidence="6" type="ORF">JT25_003375</name>
</gene>
<dbReference type="STRING" id="1538553.JT25_003375"/>
<dbReference type="PRINTS" id="PR00039">
    <property type="entry name" value="HTHLYSR"/>
</dbReference>
<name>A0A140E563_9GAMM</name>
<dbReference type="InterPro" id="IPR000847">
    <property type="entry name" value="LysR_HTH_N"/>
</dbReference>
<dbReference type="AlphaFoldDB" id="A0A140E563"/>
<dbReference type="PANTHER" id="PTHR30537">
    <property type="entry name" value="HTH-TYPE TRANSCRIPTIONAL REGULATOR"/>
    <property type="match status" value="1"/>
</dbReference>
<evidence type="ECO:0000256" key="2">
    <source>
        <dbReference type="ARBA" id="ARBA00023015"/>
    </source>
</evidence>
<evidence type="ECO:0000259" key="5">
    <source>
        <dbReference type="PROSITE" id="PS50931"/>
    </source>
</evidence>
<proteinExistence type="inferred from homology"/>
<dbReference type="PANTHER" id="PTHR30537:SF5">
    <property type="entry name" value="HTH-TYPE TRANSCRIPTIONAL ACTIVATOR TTDR-RELATED"/>
    <property type="match status" value="1"/>
</dbReference>
<dbReference type="RefSeq" id="WP_036272403.1">
    <property type="nucleotide sequence ID" value="NZ_CP014476.1"/>
</dbReference>
<dbReference type="GO" id="GO:0043565">
    <property type="term" value="F:sequence-specific DNA binding"/>
    <property type="evidence" value="ECO:0007669"/>
    <property type="project" value="TreeGrafter"/>
</dbReference>
<dbReference type="InterPro" id="IPR005119">
    <property type="entry name" value="LysR_subst-bd"/>
</dbReference>
<organism evidence="6 7">
    <name type="scientific">Methylomonas denitrificans</name>
    <dbReference type="NCBI Taxonomy" id="1538553"/>
    <lineage>
        <taxon>Bacteria</taxon>
        <taxon>Pseudomonadati</taxon>
        <taxon>Pseudomonadota</taxon>
        <taxon>Gammaproteobacteria</taxon>
        <taxon>Methylococcales</taxon>
        <taxon>Methylococcaceae</taxon>
        <taxon>Methylomonas</taxon>
    </lineage>
</organism>
<dbReference type="OrthoDB" id="9110639at2"/>
<dbReference type="Gene3D" id="1.10.10.10">
    <property type="entry name" value="Winged helix-like DNA-binding domain superfamily/Winged helix DNA-binding domain"/>
    <property type="match status" value="1"/>
</dbReference>
<dbReference type="GO" id="GO:0003700">
    <property type="term" value="F:DNA-binding transcription factor activity"/>
    <property type="evidence" value="ECO:0007669"/>
    <property type="project" value="InterPro"/>
</dbReference>
<dbReference type="SUPFAM" id="SSF53850">
    <property type="entry name" value="Periplasmic binding protein-like II"/>
    <property type="match status" value="1"/>
</dbReference>
<evidence type="ECO:0000256" key="1">
    <source>
        <dbReference type="ARBA" id="ARBA00009437"/>
    </source>
</evidence>
<dbReference type="PROSITE" id="PS50931">
    <property type="entry name" value="HTH_LYSR"/>
    <property type="match status" value="1"/>
</dbReference>
<dbReference type="EMBL" id="CP014476">
    <property type="protein sequence ID" value="AMK75537.1"/>
    <property type="molecule type" value="Genomic_DNA"/>
</dbReference>
<comment type="similarity">
    <text evidence="1">Belongs to the LysR transcriptional regulatory family.</text>
</comment>
<keyword evidence="2" id="KW-0805">Transcription regulation</keyword>
<accession>A0A140E563</accession>
<dbReference type="InterPro" id="IPR058163">
    <property type="entry name" value="LysR-type_TF_proteobact-type"/>
</dbReference>
<dbReference type="FunFam" id="1.10.10.10:FF:000001">
    <property type="entry name" value="LysR family transcriptional regulator"/>
    <property type="match status" value="1"/>
</dbReference>
<dbReference type="Pfam" id="PF03466">
    <property type="entry name" value="LysR_substrate"/>
    <property type="match status" value="1"/>
</dbReference>
<keyword evidence="7" id="KW-1185">Reference proteome</keyword>
<dbReference type="CDD" id="cd08471">
    <property type="entry name" value="PBP2_CrgA_like_2"/>
    <property type="match status" value="1"/>
</dbReference>
<dbReference type="InterPro" id="IPR036390">
    <property type="entry name" value="WH_DNA-bd_sf"/>
</dbReference>
<feature type="domain" description="HTH lysR-type" evidence="5">
    <location>
        <begin position="1"/>
        <end position="59"/>
    </location>
</feature>
<keyword evidence="4" id="KW-0804">Transcription</keyword>
<dbReference type="InterPro" id="IPR036388">
    <property type="entry name" value="WH-like_DNA-bd_sf"/>
</dbReference>
<dbReference type="Proteomes" id="UP000030512">
    <property type="component" value="Chromosome"/>
</dbReference>
<evidence type="ECO:0000313" key="7">
    <source>
        <dbReference type="Proteomes" id="UP000030512"/>
    </source>
</evidence>
<evidence type="ECO:0000313" key="6">
    <source>
        <dbReference type="EMBL" id="AMK75537.1"/>
    </source>
</evidence>
<evidence type="ECO:0000256" key="3">
    <source>
        <dbReference type="ARBA" id="ARBA00023125"/>
    </source>
</evidence>
<dbReference type="GO" id="GO:0006351">
    <property type="term" value="P:DNA-templated transcription"/>
    <property type="evidence" value="ECO:0007669"/>
    <property type="project" value="TreeGrafter"/>
</dbReference>